<organism evidence="1 2">
    <name type="scientific">Subtercola lobariae</name>
    <dbReference type="NCBI Taxonomy" id="1588641"/>
    <lineage>
        <taxon>Bacteria</taxon>
        <taxon>Bacillati</taxon>
        <taxon>Actinomycetota</taxon>
        <taxon>Actinomycetes</taxon>
        <taxon>Micrococcales</taxon>
        <taxon>Microbacteriaceae</taxon>
        <taxon>Subtercola</taxon>
    </lineage>
</organism>
<reference evidence="1 2" key="1">
    <citation type="journal article" date="2014" name="Int. J. Syst. Evol. Microbiol.">
        <title>Complete genome sequence of Corynebacterium casei LMG S-19264T (=DSM 44701T), isolated from a smear-ripened cheese.</title>
        <authorList>
            <consortium name="US DOE Joint Genome Institute (JGI-PGF)"/>
            <person name="Walter F."/>
            <person name="Albersmeier A."/>
            <person name="Kalinowski J."/>
            <person name="Ruckert C."/>
        </authorList>
    </citation>
    <scope>NUCLEOTIDE SEQUENCE [LARGE SCALE GENOMIC DNA]</scope>
    <source>
        <strain evidence="1 2">CGMCC 1.12976</strain>
    </source>
</reference>
<dbReference type="AlphaFoldDB" id="A0A917B095"/>
<evidence type="ECO:0000313" key="1">
    <source>
        <dbReference type="EMBL" id="GGF11901.1"/>
    </source>
</evidence>
<proteinExistence type="predicted"/>
<protein>
    <submittedName>
        <fullName evidence="1">Uncharacterized protein</fullName>
    </submittedName>
</protein>
<dbReference type="Proteomes" id="UP000598775">
    <property type="component" value="Unassembled WGS sequence"/>
</dbReference>
<keyword evidence="2" id="KW-1185">Reference proteome</keyword>
<comment type="caution">
    <text evidence="1">The sequence shown here is derived from an EMBL/GenBank/DDBJ whole genome shotgun (WGS) entry which is preliminary data.</text>
</comment>
<gene>
    <name evidence="1" type="ORF">GCM10011399_02240</name>
</gene>
<sequence>MATVGKMKLADAPFSVDTPGSAATLALGADGLHFTIDVGRALPQGEGTFDIHWRTSVPDLTLAGFPGRSISLAPGVEGTQNLLRWM</sequence>
<accession>A0A917B095</accession>
<name>A0A917B095_9MICO</name>
<dbReference type="RefSeq" id="WP_188672372.1">
    <property type="nucleotide sequence ID" value="NZ_BMGP01000001.1"/>
</dbReference>
<evidence type="ECO:0000313" key="2">
    <source>
        <dbReference type="Proteomes" id="UP000598775"/>
    </source>
</evidence>
<dbReference type="EMBL" id="BMGP01000001">
    <property type="protein sequence ID" value="GGF11901.1"/>
    <property type="molecule type" value="Genomic_DNA"/>
</dbReference>